<dbReference type="OrthoDB" id="2190755at2759"/>
<evidence type="ECO:0000313" key="1">
    <source>
        <dbReference type="EMBL" id="ELQ76909.1"/>
    </source>
</evidence>
<evidence type="ECO:0000313" key="2">
    <source>
        <dbReference type="Proteomes" id="UP000011185"/>
    </source>
</evidence>
<accession>L7JZP2</accession>
<gene>
    <name evidence="1" type="ORF">THOM_0105</name>
</gene>
<reference evidence="1 2" key="1">
    <citation type="journal article" date="2012" name="PLoS Pathog.">
        <title>The genome of the obligate intracellular parasite Trachipleistophora hominis: new insights into microsporidian genome dynamics and reductive evolution.</title>
        <authorList>
            <person name="Heinz E."/>
            <person name="Williams T.A."/>
            <person name="Nakjang S."/>
            <person name="Noel C.J."/>
            <person name="Swan D.C."/>
            <person name="Goldberg A.V."/>
            <person name="Harris S.R."/>
            <person name="Weinmaier T."/>
            <person name="Markert S."/>
            <person name="Becher D."/>
            <person name="Bernhardt J."/>
            <person name="Dagan T."/>
            <person name="Hacker C."/>
            <person name="Lucocq J.M."/>
            <person name="Schweder T."/>
            <person name="Rattei T."/>
            <person name="Hall N."/>
            <person name="Hirt R.P."/>
            <person name="Embley T.M."/>
        </authorList>
    </citation>
    <scope>NUCLEOTIDE SEQUENCE [LARGE SCALE GENOMIC DNA]</scope>
</reference>
<dbReference type="InParanoid" id="L7JZP2"/>
<keyword evidence="2" id="KW-1185">Reference proteome</keyword>
<dbReference type="AlphaFoldDB" id="L7JZP2"/>
<sequence length="67" mass="7918">MSYSAEIKKIFIMAMESSYRKKEINEIITRIAGKMDKLMMEEGDLESLKREFESIRKDFNGTINHIK</sequence>
<protein>
    <submittedName>
        <fullName evidence="1">Uncharacterized protein</fullName>
    </submittedName>
</protein>
<dbReference type="HOGENOM" id="CLU_2814234_0_0_1"/>
<dbReference type="Proteomes" id="UP000011185">
    <property type="component" value="Unassembled WGS sequence"/>
</dbReference>
<name>L7JZP2_TRAHO</name>
<proteinExistence type="predicted"/>
<organism evidence="1 2">
    <name type="scientific">Trachipleistophora hominis</name>
    <name type="common">Microsporidian parasite</name>
    <dbReference type="NCBI Taxonomy" id="72359"/>
    <lineage>
        <taxon>Eukaryota</taxon>
        <taxon>Fungi</taxon>
        <taxon>Fungi incertae sedis</taxon>
        <taxon>Microsporidia</taxon>
        <taxon>Pleistophoridae</taxon>
        <taxon>Trachipleistophora</taxon>
    </lineage>
</organism>
<dbReference type="VEuPathDB" id="MicrosporidiaDB:THOM_0105"/>
<dbReference type="EMBL" id="JH993806">
    <property type="protein sequence ID" value="ELQ76909.1"/>
    <property type="molecule type" value="Genomic_DNA"/>
</dbReference>